<feature type="transmembrane region" description="Helical" evidence="1">
    <location>
        <begin position="30"/>
        <end position="48"/>
    </location>
</feature>
<evidence type="ECO:0000313" key="4">
    <source>
        <dbReference type="Proteomes" id="UP000006056"/>
    </source>
</evidence>
<dbReference type="KEGG" id="trs:Terro_2194"/>
<name>I3ZGU2_TERRK</name>
<dbReference type="EMBL" id="CP003379">
    <property type="protein sequence ID" value="AFL88802.1"/>
    <property type="molecule type" value="Genomic_DNA"/>
</dbReference>
<keyword evidence="4" id="KW-1185">Reference proteome</keyword>
<keyword evidence="1" id="KW-0812">Transmembrane</keyword>
<reference evidence="2 4" key="1">
    <citation type="submission" date="2012-06" db="EMBL/GenBank/DDBJ databases">
        <title>Complete genome of Terriglobus roseus DSM 18391.</title>
        <authorList>
            <consortium name="US DOE Joint Genome Institute (JGI-PGF)"/>
            <person name="Lucas S."/>
            <person name="Copeland A."/>
            <person name="Lapidus A."/>
            <person name="Glavina del Rio T."/>
            <person name="Dalin E."/>
            <person name="Tice H."/>
            <person name="Bruce D."/>
            <person name="Goodwin L."/>
            <person name="Pitluck S."/>
            <person name="Peters L."/>
            <person name="Mikhailova N."/>
            <person name="Munk A.C.C."/>
            <person name="Kyrpides N."/>
            <person name="Mavromatis K."/>
            <person name="Ivanova N."/>
            <person name="Brettin T."/>
            <person name="Detter J.C."/>
            <person name="Han C."/>
            <person name="Larimer F."/>
            <person name="Land M."/>
            <person name="Hauser L."/>
            <person name="Markowitz V."/>
            <person name="Cheng J.-F."/>
            <person name="Hugenholtz P."/>
            <person name="Woyke T."/>
            <person name="Wu D."/>
            <person name="Brambilla E."/>
            <person name="Klenk H.-P."/>
            <person name="Eisen J.A."/>
        </authorList>
    </citation>
    <scope>NUCLEOTIDE SEQUENCE [LARGE SCALE GENOMIC DNA]</scope>
    <source>
        <strain evidence="2">DSM 18391</strain>
        <strain evidence="4">DSM 18391 / NRRL B-41598 / KBS 63</strain>
    </source>
</reference>
<evidence type="ECO:0000256" key="1">
    <source>
        <dbReference type="SAM" id="Phobius"/>
    </source>
</evidence>
<evidence type="ECO:0000313" key="2">
    <source>
        <dbReference type="EMBL" id="AFL88460.1"/>
    </source>
</evidence>
<dbReference type="HOGENOM" id="CLU_3104836_0_0_0"/>
<keyword evidence="1" id="KW-0472">Membrane</keyword>
<dbReference type="KEGG" id="trs:Terro_2558"/>
<dbReference type="STRING" id="926566.Terro_2194"/>
<evidence type="ECO:0000313" key="3">
    <source>
        <dbReference type="EMBL" id="AFL88802.1"/>
    </source>
</evidence>
<dbReference type="AlphaFoldDB" id="I3ZGU2"/>
<sequence>MTNSITSPFPMIPIFSRPRTHGVTSGHRQLRFLFGAVYIALLLTWLAVSVL</sequence>
<keyword evidence="1" id="KW-1133">Transmembrane helix</keyword>
<organism evidence="2 4">
    <name type="scientific">Terriglobus roseus (strain DSM 18391 / NRRL B-41598 / KBS 63)</name>
    <dbReference type="NCBI Taxonomy" id="926566"/>
    <lineage>
        <taxon>Bacteria</taxon>
        <taxon>Pseudomonadati</taxon>
        <taxon>Acidobacteriota</taxon>
        <taxon>Terriglobia</taxon>
        <taxon>Terriglobales</taxon>
        <taxon>Acidobacteriaceae</taxon>
        <taxon>Terriglobus</taxon>
    </lineage>
</organism>
<accession>I3ZGU2</accession>
<dbReference type="EMBL" id="CP003379">
    <property type="protein sequence ID" value="AFL88460.1"/>
    <property type="molecule type" value="Genomic_DNA"/>
</dbReference>
<proteinExistence type="predicted"/>
<gene>
    <name evidence="2" type="ordered locus">Terro_2194</name>
    <name evidence="3" type="ordered locus">Terro_2558</name>
</gene>
<dbReference type="Proteomes" id="UP000006056">
    <property type="component" value="Chromosome"/>
</dbReference>
<protein>
    <submittedName>
        <fullName evidence="2">Uncharacterized protein</fullName>
    </submittedName>
</protein>